<feature type="transmembrane region" description="Helical" evidence="9">
    <location>
        <begin position="119"/>
        <end position="136"/>
    </location>
</feature>
<feature type="transmembrane region" description="Helical" evidence="9">
    <location>
        <begin position="89"/>
        <end position="107"/>
    </location>
</feature>
<name>A0ABX1CLX4_9SPHN</name>
<reference evidence="10 11" key="1">
    <citation type="submission" date="2020-03" db="EMBL/GenBank/DDBJ databases">
        <authorList>
            <person name="Wang L."/>
            <person name="He N."/>
            <person name="Li Y."/>
            <person name="Fang Y."/>
            <person name="Zhang F."/>
        </authorList>
    </citation>
    <scope>NUCLEOTIDE SEQUENCE [LARGE SCALE GENOMIC DNA]</scope>
    <source>
        <strain evidence="10 11">36D10-4-7</strain>
    </source>
</reference>
<dbReference type="NCBIfam" id="NF035943">
    <property type="entry name" value="exosort_XrtV"/>
    <property type="match status" value="1"/>
</dbReference>
<feature type="transmembrane region" description="Helical" evidence="9">
    <location>
        <begin position="236"/>
        <end position="263"/>
    </location>
</feature>
<feature type="compositionally biased region" description="Polar residues" evidence="8">
    <location>
        <begin position="1"/>
        <end position="10"/>
    </location>
</feature>
<dbReference type="NCBIfam" id="TIGR02602">
    <property type="entry name" value="8TM_EpsH"/>
    <property type="match status" value="1"/>
</dbReference>
<keyword evidence="6 9" id="KW-1133">Transmembrane helix</keyword>
<feature type="region of interest" description="Disordered" evidence="8">
    <location>
        <begin position="1"/>
        <end position="21"/>
    </location>
</feature>
<dbReference type="RefSeq" id="WP_168133359.1">
    <property type="nucleotide sequence ID" value="NZ_JAAVJH010000002.1"/>
</dbReference>
<evidence type="ECO:0000256" key="4">
    <source>
        <dbReference type="ARBA" id="ARBA00022692"/>
    </source>
</evidence>
<feature type="transmembrane region" description="Helical" evidence="9">
    <location>
        <begin position="269"/>
        <end position="290"/>
    </location>
</feature>
<keyword evidence="11" id="KW-1185">Reference proteome</keyword>
<dbReference type="InterPro" id="IPR019127">
    <property type="entry name" value="Exosortase"/>
</dbReference>
<keyword evidence="7 9" id="KW-0472">Membrane</keyword>
<comment type="subcellular location">
    <subcellularLocation>
        <location evidence="1">Cell membrane</location>
        <topology evidence="1">Multi-pass membrane protein</topology>
    </subcellularLocation>
</comment>
<evidence type="ECO:0000256" key="5">
    <source>
        <dbReference type="ARBA" id="ARBA00022801"/>
    </source>
</evidence>
<keyword evidence="4 9" id="KW-0812">Transmembrane</keyword>
<evidence type="ECO:0000256" key="1">
    <source>
        <dbReference type="ARBA" id="ARBA00004651"/>
    </source>
</evidence>
<feature type="transmembrane region" description="Helical" evidence="9">
    <location>
        <begin position="142"/>
        <end position="159"/>
    </location>
</feature>
<dbReference type="NCBIfam" id="TIGR04178">
    <property type="entry name" value="exo_archaeo"/>
    <property type="match status" value="1"/>
</dbReference>
<proteinExistence type="predicted"/>
<keyword evidence="2" id="KW-1003">Cell membrane</keyword>
<evidence type="ECO:0000313" key="10">
    <source>
        <dbReference type="EMBL" id="NJR77846.1"/>
    </source>
</evidence>
<keyword evidence="5" id="KW-0378">Hydrolase</keyword>
<sequence length="308" mass="33631">MTSDTLPSQGASGGLSRGWRTADPRSPRGLLLRHWPLFAGLLLLAVPTLVSIGKQTWSTEVGAHGPIVLATGLWLFSYNKLRLDGSPGAGRLLWVPPLLFAFALYVFGRAYDFISLEALGLYVVFAVALYLLSGWAEWKRNLFPLFYLGFVVPPPGWVIDRITAPLQTFVSFAAVHILAPLGYPISREGVTLTVAQYQLLVEDACAGMNSLIGLTAISLFYIYLMHRASWRYAALMVALIVPIAVFVNILRVLALILITYYFGNAAAQGFLHVTTGLVLFTLAIALMFLTDMAFQAVLRRGGRGHAAA</sequence>
<feature type="transmembrane region" description="Helical" evidence="9">
    <location>
        <begin position="34"/>
        <end position="52"/>
    </location>
</feature>
<organism evidence="10 11">
    <name type="scientific">Sphingomonas corticis</name>
    <dbReference type="NCBI Taxonomy" id="2722791"/>
    <lineage>
        <taxon>Bacteria</taxon>
        <taxon>Pseudomonadati</taxon>
        <taxon>Pseudomonadota</taxon>
        <taxon>Alphaproteobacteria</taxon>
        <taxon>Sphingomonadales</taxon>
        <taxon>Sphingomonadaceae</taxon>
        <taxon>Sphingomonas</taxon>
    </lineage>
</organism>
<dbReference type="Pfam" id="PF09721">
    <property type="entry name" value="Exosortase_EpsH"/>
    <property type="match status" value="1"/>
</dbReference>
<evidence type="ECO:0000256" key="3">
    <source>
        <dbReference type="ARBA" id="ARBA00022670"/>
    </source>
</evidence>
<evidence type="ECO:0000256" key="6">
    <source>
        <dbReference type="ARBA" id="ARBA00022989"/>
    </source>
</evidence>
<comment type="caution">
    <text evidence="10">The sequence shown here is derived from an EMBL/GenBank/DDBJ whole genome shotgun (WGS) entry which is preliminary data.</text>
</comment>
<dbReference type="Proteomes" id="UP000732399">
    <property type="component" value="Unassembled WGS sequence"/>
</dbReference>
<evidence type="ECO:0000313" key="11">
    <source>
        <dbReference type="Proteomes" id="UP000732399"/>
    </source>
</evidence>
<evidence type="ECO:0000256" key="9">
    <source>
        <dbReference type="SAM" id="Phobius"/>
    </source>
</evidence>
<evidence type="ECO:0000256" key="7">
    <source>
        <dbReference type="ARBA" id="ARBA00023136"/>
    </source>
</evidence>
<feature type="transmembrane region" description="Helical" evidence="9">
    <location>
        <begin position="61"/>
        <end position="77"/>
    </location>
</feature>
<gene>
    <name evidence="10" type="primary">xrtV</name>
    <name evidence="10" type="ORF">HBH26_04340</name>
</gene>
<dbReference type="InterPro" id="IPR026392">
    <property type="entry name" value="Exo/Archaeosortase_dom"/>
</dbReference>
<accession>A0ABX1CLX4</accession>
<keyword evidence="3" id="KW-0645">Protease</keyword>
<evidence type="ECO:0000256" key="2">
    <source>
        <dbReference type="ARBA" id="ARBA00022475"/>
    </source>
</evidence>
<feature type="transmembrane region" description="Helical" evidence="9">
    <location>
        <begin position="206"/>
        <end position="224"/>
    </location>
</feature>
<dbReference type="InterPro" id="IPR013426">
    <property type="entry name" value="EpsH-like"/>
</dbReference>
<dbReference type="EMBL" id="JAAVJH010000002">
    <property type="protein sequence ID" value="NJR77846.1"/>
    <property type="molecule type" value="Genomic_DNA"/>
</dbReference>
<evidence type="ECO:0000256" key="8">
    <source>
        <dbReference type="SAM" id="MobiDB-lite"/>
    </source>
</evidence>
<protein>
    <submittedName>
        <fullName evidence="10">Exosortase V</fullName>
    </submittedName>
</protein>